<dbReference type="EMBL" id="VUMY01000029">
    <property type="protein sequence ID" value="MST50680.1"/>
    <property type="molecule type" value="Genomic_DNA"/>
</dbReference>
<dbReference type="InterPro" id="IPR006203">
    <property type="entry name" value="GHMP_knse_ATP-bd_CS"/>
</dbReference>
<evidence type="ECO:0000313" key="14">
    <source>
        <dbReference type="EMBL" id="MST50680.1"/>
    </source>
</evidence>
<gene>
    <name evidence="14" type="primary">galK</name>
    <name evidence="14" type="ORF">FYJ63_10700</name>
</gene>
<evidence type="ECO:0000256" key="10">
    <source>
        <dbReference type="NCBIfam" id="TIGR00131"/>
    </source>
</evidence>
<keyword evidence="4" id="KW-0547">Nucleotide-binding</keyword>
<dbReference type="InterPro" id="IPR019741">
    <property type="entry name" value="Galactokinase_CS"/>
</dbReference>
<dbReference type="PANTHER" id="PTHR10457:SF7">
    <property type="entry name" value="GALACTOKINASE-RELATED"/>
    <property type="match status" value="1"/>
</dbReference>
<dbReference type="EC" id="2.7.1.6" evidence="10"/>
<dbReference type="InterPro" id="IPR020568">
    <property type="entry name" value="Ribosomal_Su5_D2-typ_SF"/>
</dbReference>
<feature type="domain" description="GHMP kinase C-terminal" evidence="12">
    <location>
        <begin position="333"/>
        <end position="403"/>
    </location>
</feature>
<organism evidence="14 15">
    <name type="scientific">Mobiluncus porci</name>
    <dbReference type="NCBI Taxonomy" id="2652278"/>
    <lineage>
        <taxon>Bacteria</taxon>
        <taxon>Bacillati</taxon>
        <taxon>Actinomycetota</taxon>
        <taxon>Actinomycetes</taxon>
        <taxon>Actinomycetales</taxon>
        <taxon>Actinomycetaceae</taxon>
        <taxon>Mobiluncus</taxon>
    </lineage>
</organism>
<dbReference type="PANTHER" id="PTHR10457">
    <property type="entry name" value="MEVALONATE KINASE/GALACTOKINASE"/>
    <property type="match status" value="1"/>
</dbReference>
<evidence type="ECO:0000256" key="7">
    <source>
        <dbReference type="ARBA" id="ARBA00022842"/>
    </source>
</evidence>
<dbReference type="RefSeq" id="WP_154546583.1">
    <property type="nucleotide sequence ID" value="NZ_VUMY01000029.1"/>
</dbReference>
<evidence type="ECO:0000256" key="2">
    <source>
        <dbReference type="ARBA" id="ARBA00022679"/>
    </source>
</evidence>
<keyword evidence="9" id="KW-0119">Carbohydrate metabolism</keyword>
<dbReference type="InterPro" id="IPR019539">
    <property type="entry name" value="GalKase_N"/>
</dbReference>
<accession>A0A7K0K6L0</accession>
<dbReference type="GO" id="GO:0005524">
    <property type="term" value="F:ATP binding"/>
    <property type="evidence" value="ECO:0007669"/>
    <property type="project" value="UniProtKB-UniRule"/>
</dbReference>
<name>A0A7K0K6L0_9ACTO</name>
<comment type="similarity">
    <text evidence="1">Belongs to the GHMP kinase family. GalK subfamily.</text>
</comment>
<reference evidence="14 15" key="1">
    <citation type="submission" date="2019-08" db="EMBL/GenBank/DDBJ databases">
        <title>In-depth cultivation of the pig gut microbiome towards novel bacterial diversity and tailored functional studies.</title>
        <authorList>
            <person name="Wylensek D."/>
            <person name="Hitch T.C.A."/>
            <person name="Clavel T."/>
        </authorList>
    </citation>
    <scope>NUCLEOTIDE SEQUENCE [LARGE SCALE GENOMIC DNA]</scope>
    <source>
        <strain evidence="14 15">RF-GAM-744-WT-7</strain>
    </source>
</reference>
<dbReference type="InterPro" id="IPR036554">
    <property type="entry name" value="GHMP_kinase_C_sf"/>
</dbReference>
<dbReference type="SUPFAM" id="SSF54211">
    <property type="entry name" value="Ribosomal protein S5 domain 2-like"/>
    <property type="match status" value="1"/>
</dbReference>
<protein>
    <recommendedName>
        <fullName evidence="10">Galactokinase</fullName>
        <ecNumber evidence="10">2.7.1.6</ecNumber>
    </recommendedName>
</protein>
<dbReference type="PROSITE" id="PS00627">
    <property type="entry name" value="GHMP_KINASES_ATP"/>
    <property type="match status" value="1"/>
</dbReference>
<evidence type="ECO:0000256" key="8">
    <source>
        <dbReference type="ARBA" id="ARBA00023144"/>
    </source>
</evidence>
<evidence type="ECO:0000259" key="13">
    <source>
        <dbReference type="Pfam" id="PF10509"/>
    </source>
</evidence>
<evidence type="ECO:0000256" key="6">
    <source>
        <dbReference type="ARBA" id="ARBA00022840"/>
    </source>
</evidence>
<dbReference type="InterPro" id="IPR006204">
    <property type="entry name" value="GHMP_kinase_N_dom"/>
</dbReference>
<dbReference type="Pfam" id="PF10509">
    <property type="entry name" value="GalKase_gal_bdg"/>
    <property type="match status" value="1"/>
</dbReference>
<dbReference type="InterPro" id="IPR013750">
    <property type="entry name" value="GHMP_kinase_C_dom"/>
</dbReference>
<evidence type="ECO:0000313" key="15">
    <source>
        <dbReference type="Proteomes" id="UP000442535"/>
    </source>
</evidence>
<keyword evidence="2 14" id="KW-0808">Transferase</keyword>
<dbReference type="SUPFAM" id="SSF55060">
    <property type="entry name" value="GHMP Kinase, C-terminal domain"/>
    <property type="match status" value="1"/>
</dbReference>
<dbReference type="PIRSF" id="PIRSF000530">
    <property type="entry name" value="Galactokinase"/>
    <property type="match status" value="1"/>
</dbReference>
<evidence type="ECO:0000256" key="5">
    <source>
        <dbReference type="ARBA" id="ARBA00022777"/>
    </source>
</evidence>
<dbReference type="NCBIfam" id="TIGR00131">
    <property type="entry name" value="gal_kin"/>
    <property type="match status" value="1"/>
</dbReference>
<feature type="domain" description="Galactokinase N-terminal" evidence="13">
    <location>
        <begin position="25"/>
        <end position="73"/>
    </location>
</feature>
<dbReference type="GO" id="GO:0004335">
    <property type="term" value="F:galactokinase activity"/>
    <property type="evidence" value="ECO:0007669"/>
    <property type="project" value="UniProtKB-UniRule"/>
</dbReference>
<dbReference type="GO" id="GO:0006012">
    <property type="term" value="P:galactose metabolic process"/>
    <property type="evidence" value="ECO:0007669"/>
    <property type="project" value="UniProtKB-UniRule"/>
</dbReference>
<dbReference type="Pfam" id="PF00288">
    <property type="entry name" value="GHMP_kinases_N"/>
    <property type="match status" value="1"/>
</dbReference>
<evidence type="ECO:0000256" key="9">
    <source>
        <dbReference type="ARBA" id="ARBA00023277"/>
    </source>
</evidence>
<evidence type="ECO:0000259" key="12">
    <source>
        <dbReference type="Pfam" id="PF08544"/>
    </source>
</evidence>
<dbReference type="GO" id="GO:0046872">
    <property type="term" value="F:metal ion binding"/>
    <property type="evidence" value="ECO:0007669"/>
    <property type="project" value="UniProtKB-KW"/>
</dbReference>
<dbReference type="Gene3D" id="3.30.230.10">
    <property type="match status" value="1"/>
</dbReference>
<dbReference type="Pfam" id="PF08544">
    <property type="entry name" value="GHMP_kinases_C"/>
    <property type="match status" value="1"/>
</dbReference>
<dbReference type="GO" id="GO:0005829">
    <property type="term" value="C:cytosol"/>
    <property type="evidence" value="ECO:0007669"/>
    <property type="project" value="TreeGrafter"/>
</dbReference>
<proteinExistence type="inferred from homology"/>
<dbReference type="Gene3D" id="3.30.70.890">
    <property type="entry name" value="GHMP kinase, C-terminal domain"/>
    <property type="match status" value="1"/>
</dbReference>
<evidence type="ECO:0000256" key="1">
    <source>
        <dbReference type="ARBA" id="ARBA00006566"/>
    </source>
</evidence>
<dbReference type="AlphaFoldDB" id="A0A7K0K6L0"/>
<keyword evidence="3" id="KW-0479">Metal-binding</keyword>
<dbReference type="InterPro" id="IPR000705">
    <property type="entry name" value="Galactokinase"/>
</dbReference>
<dbReference type="InterPro" id="IPR014721">
    <property type="entry name" value="Ribsml_uS5_D2-typ_fold_subgr"/>
</dbReference>
<keyword evidence="6" id="KW-0067">ATP-binding</keyword>
<keyword evidence="15" id="KW-1185">Reference proteome</keyword>
<evidence type="ECO:0000256" key="4">
    <source>
        <dbReference type="ARBA" id="ARBA00022741"/>
    </source>
</evidence>
<dbReference type="PRINTS" id="PR00959">
    <property type="entry name" value="MEVGALKINASE"/>
</dbReference>
<keyword evidence="8" id="KW-0299">Galactose metabolism</keyword>
<dbReference type="InterPro" id="IPR006206">
    <property type="entry name" value="Mevalonate/galactokinase"/>
</dbReference>
<dbReference type="PROSITE" id="PS00106">
    <property type="entry name" value="GALACTOKINASE"/>
    <property type="match status" value="1"/>
</dbReference>
<comment type="caution">
    <text evidence="14">The sequence shown here is derived from an EMBL/GenBank/DDBJ whole genome shotgun (WGS) entry which is preliminary data.</text>
</comment>
<keyword evidence="7" id="KW-0460">Magnesium</keyword>
<sequence length="429" mass="45729">MDLNLMPQFADTYTAQDGSERVAKLFRLTFGTAPEGTYRAPGRVNVIGEHTDYNGGVAMPLALPHATYAAVSPRKDRRLRLVSAQMNEPIELDLDDFAMSLTDKIPEDGSRVFKGPGAYVGGTILGLEDVLKISGEFPGFDVAIDSCVPLGSGLSSSAALECAVAVAVDDLQELGLAGSIAGRRQLLEAGRRAENFYVGAPTGGLDQAAALLCSPEHVILLDCRTFEAESCEFNMGAKGLELLVIDTKARHDLADGQYAKRRQTCEVAAAAMGVEFLGDLVPAGENTDVGALLGQLREKIGDTEIAQEVFRRARHVLTEIVRTRDFAAELQGEGCPDELGHLMNASHDSLREDYEVTCQELDVAVDSAREVGAYGARMTGGGFGGCAIALVEADEVEKTARAVMDAFAREGLREPSFLLAEPSAAAEKL</sequence>
<evidence type="ECO:0000259" key="11">
    <source>
        <dbReference type="Pfam" id="PF00288"/>
    </source>
</evidence>
<keyword evidence="5 14" id="KW-0418">Kinase</keyword>
<feature type="domain" description="GHMP kinase N-terminal" evidence="11">
    <location>
        <begin position="132"/>
        <end position="212"/>
    </location>
</feature>
<dbReference type="PRINTS" id="PR00473">
    <property type="entry name" value="GALCTOKINASE"/>
</dbReference>
<dbReference type="FunFam" id="3.30.70.890:FF:000001">
    <property type="entry name" value="Galactokinase"/>
    <property type="match status" value="1"/>
</dbReference>
<dbReference type="Proteomes" id="UP000442535">
    <property type="component" value="Unassembled WGS sequence"/>
</dbReference>
<evidence type="ECO:0000256" key="3">
    <source>
        <dbReference type="ARBA" id="ARBA00022723"/>
    </source>
</evidence>